<gene>
    <name evidence="4" type="ORF">R3P38DRAFT_2582582</name>
</gene>
<evidence type="ECO:0000313" key="5">
    <source>
        <dbReference type="Proteomes" id="UP001362999"/>
    </source>
</evidence>
<dbReference type="InterPro" id="IPR000679">
    <property type="entry name" value="Znf_GATA"/>
</dbReference>
<name>A0AAV9Z9P0_9AGAR</name>
<feature type="region of interest" description="Disordered" evidence="2">
    <location>
        <begin position="17"/>
        <end position="80"/>
    </location>
</feature>
<evidence type="ECO:0000313" key="4">
    <source>
        <dbReference type="EMBL" id="KAK6975146.1"/>
    </source>
</evidence>
<keyword evidence="1" id="KW-0862">Zinc</keyword>
<dbReference type="GO" id="GO:0008270">
    <property type="term" value="F:zinc ion binding"/>
    <property type="evidence" value="ECO:0007669"/>
    <property type="project" value="UniProtKB-KW"/>
</dbReference>
<keyword evidence="5" id="KW-1185">Reference proteome</keyword>
<evidence type="ECO:0000259" key="3">
    <source>
        <dbReference type="PROSITE" id="PS50114"/>
    </source>
</evidence>
<organism evidence="4 5">
    <name type="scientific">Favolaschia claudopus</name>
    <dbReference type="NCBI Taxonomy" id="2862362"/>
    <lineage>
        <taxon>Eukaryota</taxon>
        <taxon>Fungi</taxon>
        <taxon>Dikarya</taxon>
        <taxon>Basidiomycota</taxon>
        <taxon>Agaricomycotina</taxon>
        <taxon>Agaricomycetes</taxon>
        <taxon>Agaricomycetidae</taxon>
        <taxon>Agaricales</taxon>
        <taxon>Marasmiineae</taxon>
        <taxon>Mycenaceae</taxon>
        <taxon>Favolaschia</taxon>
    </lineage>
</organism>
<evidence type="ECO:0000256" key="1">
    <source>
        <dbReference type="PROSITE-ProRule" id="PRU00094"/>
    </source>
</evidence>
<dbReference type="PROSITE" id="PS50114">
    <property type="entry name" value="GATA_ZN_FINGER_2"/>
    <property type="match status" value="1"/>
</dbReference>
<comment type="caution">
    <text evidence="4">The sequence shown here is derived from an EMBL/GenBank/DDBJ whole genome shotgun (WGS) entry which is preliminary data.</text>
</comment>
<dbReference type="GO" id="GO:0043565">
    <property type="term" value="F:sequence-specific DNA binding"/>
    <property type="evidence" value="ECO:0007669"/>
    <property type="project" value="InterPro"/>
</dbReference>
<dbReference type="EMBL" id="JAWWNJ010000174">
    <property type="protein sequence ID" value="KAK6975146.1"/>
    <property type="molecule type" value="Genomic_DNA"/>
</dbReference>
<feature type="non-terminal residue" evidence="4">
    <location>
        <position position="1"/>
    </location>
</feature>
<accession>A0AAV9Z9P0</accession>
<dbReference type="Proteomes" id="UP001362999">
    <property type="component" value="Unassembled WGS sequence"/>
</dbReference>
<dbReference type="AlphaFoldDB" id="A0AAV9Z9P0"/>
<protein>
    <recommendedName>
        <fullName evidence="3">GATA-type domain-containing protein</fullName>
    </recommendedName>
</protein>
<proteinExistence type="predicted"/>
<keyword evidence="1" id="KW-0479">Metal-binding</keyword>
<feature type="domain" description="GATA-type" evidence="3">
    <location>
        <begin position="1"/>
        <end position="24"/>
    </location>
</feature>
<evidence type="ECO:0000256" key="2">
    <source>
        <dbReference type="SAM" id="MobiDB-lite"/>
    </source>
</evidence>
<dbReference type="GO" id="GO:0006355">
    <property type="term" value="P:regulation of DNA-templated transcription"/>
    <property type="evidence" value="ECO:0007669"/>
    <property type="project" value="InterPro"/>
</dbReference>
<keyword evidence="1" id="KW-0863">Zinc-finger</keyword>
<sequence length="92" mass="9635">CRPYYKLHGFARPISMKSDVIRKRSRHDARRVGASASKTPTASPGVSERASHAPASSLSRSDERASPTLAPDGSTATHSELSAALGGIGYGL</sequence>
<reference evidence="4 5" key="1">
    <citation type="journal article" date="2024" name="J Genomics">
        <title>Draft genome sequencing and assembly of Favolaschia claudopus CIRM-BRFM 2984 isolated from oak limbs.</title>
        <authorList>
            <person name="Navarro D."/>
            <person name="Drula E."/>
            <person name="Chaduli D."/>
            <person name="Cazenave R."/>
            <person name="Ahrendt S."/>
            <person name="Wang J."/>
            <person name="Lipzen A."/>
            <person name="Daum C."/>
            <person name="Barry K."/>
            <person name="Grigoriev I.V."/>
            <person name="Favel A."/>
            <person name="Rosso M.N."/>
            <person name="Martin F."/>
        </authorList>
    </citation>
    <scope>NUCLEOTIDE SEQUENCE [LARGE SCALE GENOMIC DNA]</scope>
    <source>
        <strain evidence="4 5">CIRM-BRFM 2984</strain>
    </source>
</reference>